<evidence type="ECO:0000313" key="3">
    <source>
        <dbReference type="Proteomes" id="UP000593571"/>
    </source>
</evidence>
<evidence type="ECO:0000256" key="1">
    <source>
        <dbReference type="SAM" id="MobiDB-lite"/>
    </source>
</evidence>
<proteinExistence type="predicted"/>
<keyword evidence="3" id="KW-1185">Reference proteome</keyword>
<sequence>MANSLLRENSFRWQQNTQEISWNLKNQNFRRRTSRWWDCHIAEGCFCLPWKKIHNFKTKQDSPKENKGTSSATNQDNVDQNSAEELCYTLINHNILMRRPSETSAEGHYENVPHQAERPRKLLERTETEYSLVHVPSTPRHPPSPEDAYEFLMPRRNSSHTLQPPHLLMLPSEAHIFHL</sequence>
<dbReference type="GO" id="GO:2000402">
    <property type="term" value="P:negative regulation of lymphocyte migration"/>
    <property type="evidence" value="ECO:0007669"/>
    <property type="project" value="TreeGrafter"/>
</dbReference>
<dbReference type="PANTHER" id="PTHR35351:SF2">
    <property type="entry name" value="GERMINAL CENTER-ASSOCIATED SIGNALING AND MOTILITY PROTEIN"/>
    <property type="match status" value="1"/>
</dbReference>
<dbReference type="EMBL" id="JACASE010000004">
    <property type="protein sequence ID" value="KAF6474202.1"/>
    <property type="molecule type" value="Genomic_DNA"/>
</dbReference>
<gene>
    <name evidence="2" type="ORF">HJG63_005525</name>
</gene>
<dbReference type="PANTHER" id="PTHR35351">
    <property type="entry name" value="GERMINAL CENTER-ASSOCIATED SIGNALING AND MOTILITY-LIKE PROTEIN"/>
    <property type="match status" value="1"/>
</dbReference>
<organism evidence="2 3">
    <name type="scientific">Rousettus aegyptiacus</name>
    <name type="common">Egyptian fruit bat</name>
    <name type="synonym">Pteropus aegyptiacus</name>
    <dbReference type="NCBI Taxonomy" id="9407"/>
    <lineage>
        <taxon>Eukaryota</taxon>
        <taxon>Metazoa</taxon>
        <taxon>Chordata</taxon>
        <taxon>Craniata</taxon>
        <taxon>Vertebrata</taxon>
        <taxon>Euteleostomi</taxon>
        <taxon>Mammalia</taxon>
        <taxon>Eutheria</taxon>
        <taxon>Laurasiatheria</taxon>
        <taxon>Chiroptera</taxon>
        <taxon>Yinpterochiroptera</taxon>
        <taxon>Pteropodoidea</taxon>
        <taxon>Pteropodidae</taxon>
        <taxon>Rousettinae</taxon>
        <taxon>Rousettus</taxon>
    </lineage>
</organism>
<feature type="region of interest" description="Disordered" evidence="1">
    <location>
        <begin position="58"/>
        <end position="80"/>
    </location>
</feature>
<dbReference type="InterPro" id="IPR031364">
    <property type="entry name" value="GC_assoc_lym"/>
</dbReference>
<reference evidence="2 3" key="1">
    <citation type="journal article" date="2020" name="Nature">
        <title>Six reference-quality genomes reveal evolution of bat adaptations.</title>
        <authorList>
            <person name="Jebb D."/>
            <person name="Huang Z."/>
            <person name="Pippel M."/>
            <person name="Hughes G.M."/>
            <person name="Lavrichenko K."/>
            <person name="Devanna P."/>
            <person name="Winkler S."/>
            <person name="Jermiin L.S."/>
            <person name="Skirmuntt E.C."/>
            <person name="Katzourakis A."/>
            <person name="Burkitt-Gray L."/>
            <person name="Ray D.A."/>
            <person name="Sullivan K.A.M."/>
            <person name="Roscito J.G."/>
            <person name="Kirilenko B.M."/>
            <person name="Davalos L.M."/>
            <person name="Corthals A.P."/>
            <person name="Power M.L."/>
            <person name="Jones G."/>
            <person name="Ransome R.D."/>
            <person name="Dechmann D.K.N."/>
            <person name="Locatelli A.G."/>
            <person name="Puechmaille S.J."/>
            <person name="Fedrigo O."/>
            <person name="Jarvis E.D."/>
            <person name="Hiller M."/>
            <person name="Vernes S.C."/>
            <person name="Myers E.W."/>
            <person name="Teeling E.C."/>
        </authorList>
    </citation>
    <scope>NUCLEOTIDE SEQUENCE [LARGE SCALE GENOMIC DNA]</scope>
    <source>
        <strain evidence="2">MRouAeg1</strain>
        <tissue evidence="2">Muscle</tissue>
    </source>
</reference>
<evidence type="ECO:0000313" key="2">
    <source>
        <dbReference type="EMBL" id="KAF6474202.1"/>
    </source>
</evidence>
<dbReference type="Pfam" id="PF15666">
    <property type="entry name" value="HGAL"/>
    <property type="match status" value="1"/>
</dbReference>
<comment type="caution">
    <text evidence="2">The sequence shown here is derived from an EMBL/GenBank/DDBJ whole genome shotgun (WGS) entry which is preliminary data.</text>
</comment>
<dbReference type="AlphaFoldDB" id="A0A7J8HR70"/>
<dbReference type="Proteomes" id="UP000593571">
    <property type="component" value="Unassembled WGS sequence"/>
</dbReference>
<dbReference type="GO" id="GO:0050855">
    <property type="term" value="P:regulation of B cell receptor signaling pathway"/>
    <property type="evidence" value="ECO:0007669"/>
    <property type="project" value="InterPro"/>
</dbReference>
<feature type="compositionally biased region" description="Basic and acidic residues" evidence="1">
    <location>
        <begin position="58"/>
        <end position="67"/>
    </location>
</feature>
<feature type="compositionally biased region" description="Polar residues" evidence="1">
    <location>
        <begin position="68"/>
        <end position="80"/>
    </location>
</feature>
<protein>
    <submittedName>
        <fullName evidence="2">Germinal center associated signaling and motility</fullName>
    </submittedName>
</protein>
<name>A0A7J8HR70_ROUAE</name>
<accession>A0A7J8HR70</accession>